<evidence type="ECO:0008006" key="5">
    <source>
        <dbReference type="Google" id="ProtNLM"/>
    </source>
</evidence>
<feature type="transmembrane region" description="Helical" evidence="2">
    <location>
        <begin position="223"/>
        <end position="243"/>
    </location>
</feature>
<feature type="non-terminal residue" evidence="3">
    <location>
        <position position="517"/>
    </location>
</feature>
<dbReference type="InterPro" id="IPR010721">
    <property type="entry name" value="UstE-like"/>
</dbReference>
<feature type="transmembrane region" description="Helical" evidence="2">
    <location>
        <begin position="110"/>
        <end position="131"/>
    </location>
</feature>
<dbReference type="EMBL" id="CADCXU010002894">
    <property type="protein sequence ID" value="CAA9995019.1"/>
    <property type="molecule type" value="Genomic_DNA"/>
</dbReference>
<feature type="transmembrane region" description="Helical" evidence="2">
    <location>
        <begin position="378"/>
        <end position="396"/>
    </location>
</feature>
<reference evidence="3 4" key="1">
    <citation type="submission" date="2020-02" db="EMBL/GenBank/DDBJ databases">
        <authorList>
            <person name="Ferguson B K."/>
        </authorList>
    </citation>
    <scope>NUCLEOTIDE SEQUENCE [LARGE SCALE GENOMIC DNA]</scope>
</reference>
<dbReference type="OrthoDB" id="67965at2759"/>
<feature type="transmembrane region" description="Helical" evidence="2">
    <location>
        <begin position="12"/>
        <end position="32"/>
    </location>
</feature>
<dbReference type="PANTHER" id="PTHR32251:SF15">
    <property type="entry name" value="3-OXO-5-ALPHA-STEROID 4-DEHYDROGENASE (DUF1295)"/>
    <property type="match status" value="1"/>
</dbReference>
<dbReference type="GO" id="GO:0016020">
    <property type="term" value="C:membrane"/>
    <property type="evidence" value="ECO:0007669"/>
    <property type="project" value="TreeGrafter"/>
</dbReference>
<organism evidence="3 4">
    <name type="scientific">Nesidiocoris tenuis</name>
    <dbReference type="NCBI Taxonomy" id="355587"/>
    <lineage>
        <taxon>Eukaryota</taxon>
        <taxon>Metazoa</taxon>
        <taxon>Ecdysozoa</taxon>
        <taxon>Arthropoda</taxon>
        <taxon>Hexapoda</taxon>
        <taxon>Insecta</taxon>
        <taxon>Pterygota</taxon>
        <taxon>Neoptera</taxon>
        <taxon>Paraneoptera</taxon>
        <taxon>Hemiptera</taxon>
        <taxon>Heteroptera</taxon>
        <taxon>Panheteroptera</taxon>
        <taxon>Cimicomorpha</taxon>
        <taxon>Miridae</taxon>
        <taxon>Dicyphina</taxon>
        <taxon>Nesidiocoris</taxon>
    </lineage>
</organism>
<keyword evidence="2" id="KW-0472">Membrane</keyword>
<evidence type="ECO:0000256" key="2">
    <source>
        <dbReference type="SAM" id="Phobius"/>
    </source>
</evidence>
<proteinExistence type="predicted"/>
<name>A0A6H5FZ77_9HEMI</name>
<dbReference type="Gene3D" id="1.20.120.1630">
    <property type="match status" value="2"/>
</dbReference>
<protein>
    <recommendedName>
        <fullName evidence="5">Steroid 5-alpha reductase C-terminal domain-containing protein</fullName>
    </recommendedName>
</protein>
<keyword evidence="2" id="KW-0812">Transmembrane</keyword>
<sequence length="517" mass="57848">MVVQIFDDHHLAVSAIIVVTVQVILFGISAYFQFDKLTDIAGGVNFIIVAITTFVLGQERLRPPYDNRQLMVTSLVCLWGVRLSGYLLYRIMQVGRDARFESRRSNIIRFAVFWTFQAVWVMVVSLPVVIINAPHNSILNGAPRTMTPLDTAGTSMFFGGLLVETYADLQKFSFHSDPANKGKWCNDGLWSLSRHPNYFGEIVLWCGITVISVNVIAGVEWVVVASPIFTTFIILFISGIPLVERAADLKYRNAQFNRKEAVGFFQKNSLHSILPIVSFCGRGPHKEHTGDNKICRTKMCHRPLGAPPSRITIFYAPSIGFPSCPIPSRGLRREEEGKWVKVRSLIRRVRHGENGGHPGSARKSGTPGNPARQAGLEIWRWSAAWVFIVSLPVMFVNAPNNSIANGAPKFGNARDIAGICLFVVGLLVETVADLQKNSYRNNPDNRGHWCDVGLWSWSRHPNYFGEITIWSSVFLISTNVLKRWQWTAVLSPVFTAVLLLFVSGMPILEKSADRKYG</sequence>
<evidence type="ECO:0000256" key="1">
    <source>
        <dbReference type="SAM" id="MobiDB-lite"/>
    </source>
</evidence>
<evidence type="ECO:0000313" key="3">
    <source>
        <dbReference type="EMBL" id="CAA9995019.1"/>
    </source>
</evidence>
<dbReference type="Proteomes" id="UP000479000">
    <property type="component" value="Unassembled WGS sequence"/>
</dbReference>
<accession>A0A6H5FZ77</accession>
<keyword evidence="2" id="KW-1133">Transmembrane helix</keyword>
<feature type="transmembrane region" description="Helical" evidence="2">
    <location>
        <begin position="69"/>
        <end position="89"/>
    </location>
</feature>
<feature type="transmembrane region" description="Helical" evidence="2">
    <location>
        <begin position="487"/>
        <end position="508"/>
    </location>
</feature>
<dbReference type="PROSITE" id="PS50244">
    <property type="entry name" value="S5A_REDUCTASE"/>
    <property type="match status" value="2"/>
</dbReference>
<dbReference type="AlphaFoldDB" id="A0A6H5FZ77"/>
<feature type="transmembrane region" description="Helical" evidence="2">
    <location>
        <begin position="39"/>
        <end position="57"/>
    </location>
</feature>
<feature type="transmembrane region" description="Helical" evidence="2">
    <location>
        <begin position="416"/>
        <end position="434"/>
    </location>
</feature>
<feature type="region of interest" description="Disordered" evidence="1">
    <location>
        <begin position="351"/>
        <end position="370"/>
    </location>
</feature>
<dbReference type="PANTHER" id="PTHR32251">
    <property type="entry name" value="3-OXO-5-ALPHA-STEROID 4-DEHYDROGENASE"/>
    <property type="match status" value="1"/>
</dbReference>
<keyword evidence="4" id="KW-1185">Reference proteome</keyword>
<evidence type="ECO:0000313" key="4">
    <source>
        <dbReference type="Proteomes" id="UP000479000"/>
    </source>
</evidence>
<dbReference type="Pfam" id="PF06966">
    <property type="entry name" value="DUF1295"/>
    <property type="match status" value="2"/>
</dbReference>
<gene>
    <name evidence="3" type="ORF">NTEN_LOCUS1810</name>
</gene>